<reference evidence="3 4" key="1">
    <citation type="submission" date="2018-10" db="EMBL/GenBank/DDBJ databases">
        <title>Genomic Encyclopedia of Archaeal and Bacterial Type Strains, Phase II (KMG-II): from individual species to whole genera.</title>
        <authorList>
            <person name="Goeker M."/>
        </authorList>
    </citation>
    <scope>NUCLEOTIDE SEQUENCE [LARGE SCALE GENOMIC DNA]</scope>
    <source>
        <strain evidence="3 4">DSM 23424</strain>
    </source>
</reference>
<evidence type="ECO:0000313" key="3">
    <source>
        <dbReference type="EMBL" id="RMA64382.1"/>
    </source>
</evidence>
<dbReference type="EMBL" id="REFC01000012">
    <property type="protein sequence ID" value="RMA64382.1"/>
    <property type="molecule type" value="Genomic_DNA"/>
</dbReference>
<dbReference type="Proteomes" id="UP000271339">
    <property type="component" value="Unassembled WGS sequence"/>
</dbReference>
<dbReference type="OrthoDB" id="614723at2"/>
<dbReference type="NCBIfam" id="TIGR04183">
    <property type="entry name" value="Por_Secre_tail"/>
    <property type="match status" value="1"/>
</dbReference>
<protein>
    <submittedName>
        <fullName evidence="3">Putative secreted protein (Por secretion system target)</fullName>
    </submittedName>
</protein>
<keyword evidence="4" id="KW-1185">Reference proteome</keyword>
<name>A0A3L9ZCK6_9FLAO</name>
<comment type="caution">
    <text evidence="3">The sequence shown here is derived from an EMBL/GenBank/DDBJ whole genome shotgun (WGS) entry which is preliminary data.</text>
</comment>
<accession>A0A3L9ZCK6</accession>
<dbReference type="AlphaFoldDB" id="A0A3L9ZCK6"/>
<evidence type="ECO:0000259" key="2">
    <source>
        <dbReference type="Pfam" id="PF18962"/>
    </source>
</evidence>
<evidence type="ECO:0000313" key="4">
    <source>
        <dbReference type="Proteomes" id="UP000271339"/>
    </source>
</evidence>
<dbReference type="InterPro" id="IPR026444">
    <property type="entry name" value="Secre_tail"/>
</dbReference>
<dbReference type="Pfam" id="PF18962">
    <property type="entry name" value="Por_Secre_tail"/>
    <property type="match status" value="1"/>
</dbReference>
<feature type="domain" description="Secretion system C-terminal sorting" evidence="2">
    <location>
        <begin position="484"/>
        <end position="561"/>
    </location>
</feature>
<keyword evidence="1" id="KW-0732">Signal</keyword>
<gene>
    <name evidence="3" type="ORF">BXY75_1257</name>
</gene>
<sequence>MAIEKKSLKFKVLFLLSLFFFVTSIAQSIDPLLNQPDLSYGDFDKSNDALYFLQYYNPGEPNPIYAFDEVDFELIPFGPQPFLKNYVGAYSNHNYFVSLANHTVDTLYEYDGTQITEYELPTLYDVAIHLATFNNHIYFAAQETAEDPVLLSFDGSELVVTEIPETLFGGGNFYFSEFQNTLFLRLTTVIYDYKLWTFNGVTFNVIPNPADRRLAKIEFEFNDKLILSYYDETVTTGERFQLYTYEGSNLAPIVPPNNSVLYDIVGVKDDKLFLRYEDKDTEIRNVYVYDGTILTAMETSSNLEPYQYAGELSGKDYFIVYRHDTSSSFLYSFDGNELIEIPGPSDHSAFYTSGALSNRLLMAYQDAESKSVLVEYVAGNTEATLVPNAPQDLEFSGLHTAFEETLFISFRNEADERTLYGYNNSGLISIEVPETYVLSHHEFTTDQNAYFFYYSDILANTKLFRIDRTLNVTEVEQGSNSISVYPNPTTNAVNLRITDIENLTQLELTLYSTEGKKIDSKLYNQNELNESLQYNTSNLSSGVYLLELKSNRETITKKVIIN</sequence>
<dbReference type="RefSeq" id="WP_121906831.1">
    <property type="nucleotide sequence ID" value="NZ_REFC01000012.1"/>
</dbReference>
<evidence type="ECO:0000256" key="1">
    <source>
        <dbReference type="ARBA" id="ARBA00022729"/>
    </source>
</evidence>
<organism evidence="3 4">
    <name type="scientific">Ulvibacter antarcticus</name>
    <dbReference type="NCBI Taxonomy" id="442714"/>
    <lineage>
        <taxon>Bacteria</taxon>
        <taxon>Pseudomonadati</taxon>
        <taxon>Bacteroidota</taxon>
        <taxon>Flavobacteriia</taxon>
        <taxon>Flavobacteriales</taxon>
        <taxon>Flavobacteriaceae</taxon>
        <taxon>Ulvibacter</taxon>
    </lineage>
</organism>
<proteinExistence type="predicted"/>